<dbReference type="Proteomes" id="UP001396334">
    <property type="component" value="Unassembled WGS sequence"/>
</dbReference>
<name>A0ABR2Q3Y4_9ROSI</name>
<sequence>MHFGSALRSKMFFECGELSSSFSIGLYSSYFEWLEDVARTMDRERFTFFTALLWNIWNRRNMWYHENVFTPSRLDVEYVRALSLKHKKAQTTVTYNASYVRVTSWTHPLVDVVKANVDVAFIASTSAAVIDVMATGTHGLVIGAHAQVFHGMHTTKTVKVCAFATGIELATSHDWSSVIIEEGSMSIVNMLNSLALDRPVAAPYLATMCIAHVDRPIYYVHHISRNS</sequence>
<proteinExistence type="predicted"/>
<dbReference type="InterPro" id="IPR002156">
    <property type="entry name" value="RNaseH_domain"/>
</dbReference>
<evidence type="ECO:0000259" key="1">
    <source>
        <dbReference type="Pfam" id="PF13456"/>
    </source>
</evidence>
<feature type="domain" description="RNase H type-1" evidence="1">
    <location>
        <begin position="116"/>
        <end position="225"/>
    </location>
</feature>
<dbReference type="InterPro" id="IPR052929">
    <property type="entry name" value="RNase_H-like_EbsB-rel"/>
</dbReference>
<organism evidence="2 3">
    <name type="scientific">Hibiscus sabdariffa</name>
    <name type="common">roselle</name>
    <dbReference type="NCBI Taxonomy" id="183260"/>
    <lineage>
        <taxon>Eukaryota</taxon>
        <taxon>Viridiplantae</taxon>
        <taxon>Streptophyta</taxon>
        <taxon>Embryophyta</taxon>
        <taxon>Tracheophyta</taxon>
        <taxon>Spermatophyta</taxon>
        <taxon>Magnoliopsida</taxon>
        <taxon>eudicotyledons</taxon>
        <taxon>Gunneridae</taxon>
        <taxon>Pentapetalae</taxon>
        <taxon>rosids</taxon>
        <taxon>malvids</taxon>
        <taxon>Malvales</taxon>
        <taxon>Malvaceae</taxon>
        <taxon>Malvoideae</taxon>
        <taxon>Hibiscus</taxon>
    </lineage>
</organism>
<dbReference type="PANTHER" id="PTHR47074">
    <property type="entry name" value="BNAC02G40300D PROTEIN"/>
    <property type="match status" value="1"/>
</dbReference>
<accession>A0ABR2Q3Y4</accession>
<dbReference type="PANTHER" id="PTHR47074:SF11">
    <property type="entry name" value="REVERSE TRANSCRIPTASE-LIKE PROTEIN"/>
    <property type="match status" value="1"/>
</dbReference>
<protein>
    <recommendedName>
        <fullName evidence="1">RNase H type-1 domain-containing protein</fullName>
    </recommendedName>
</protein>
<evidence type="ECO:0000313" key="3">
    <source>
        <dbReference type="Proteomes" id="UP001396334"/>
    </source>
</evidence>
<evidence type="ECO:0000313" key="2">
    <source>
        <dbReference type="EMBL" id="KAK8995391.1"/>
    </source>
</evidence>
<reference evidence="2 3" key="1">
    <citation type="journal article" date="2024" name="G3 (Bethesda)">
        <title>Genome assembly of Hibiscus sabdariffa L. provides insights into metabolisms of medicinal natural products.</title>
        <authorList>
            <person name="Kim T."/>
        </authorList>
    </citation>
    <scope>NUCLEOTIDE SEQUENCE [LARGE SCALE GENOMIC DNA]</scope>
    <source>
        <strain evidence="2">TK-2024</strain>
        <tissue evidence="2">Old leaves</tissue>
    </source>
</reference>
<keyword evidence="3" id="KW-1185">Reference proteome</keyword>
<dbReference type="EMBL" id="JBBPBN010000046">
    <property type="protein sequence ID" value="KAK8995391.1"/>
    <property type="molecule type" value="Genomic_DNA"/>
</dbReference>
<dbReference type="Pfam" id="PF13456">
    <property type="entry name" value="RVT_3"/>
    <property type="match status" value="1"/>
</dbReference>
<gene>
    <name evidence="2" type="ORF">V6N11_069825</name>
</gene>
<comment type="caution">
    <text evidence="2">The sequence shown here is derived from an EMBL/GenBank/DDBJ whole genome shotgun (WGS) entry which is preliminary data.</text>
</comment>